<feature type="region of interest" description="Disordered" evidence="1">
    <location>
        <begin position="917"/>
        <end position="936"/>
    </location>
</feature>
<dbReference type="GO" id="GO:0036228">
    <property type="term" value="P:protein localization to nuclear inner membrane"/>
    <property type="evidence" value="ECO:0007669"/>
    <property type="project" value="TreeGrafter"/>
</dbReference>
<proteinExistence type="predicted"/>
<evidence type="ECO:0000313" key="3">
    <source>
        <dbReference type="Proteomes" id="UP000284452"/>
    </source>
</evidence>
<dbReference type="GO" id="GO:0006606">
    <property type="term" value="P:protein import into nucleus"/>
    <property type="evidence" value="ECO:0007669"/>
    <property type="project" value="TreeGrafter"/>
</dbReference>
<feature type="region of interest" description="Disordered" evidence="1">
    <location>
        <begin position="527"/>
        <end position="573"/>
    </location>
</feature>
<protein>
    <submittedName>
        <fullName evidence="2">Uncharacterized protein</fullName>
    </submittedName>
</protein>
<organism evidence="2 3">
    <name type="scientific">Toxoplasma gondii CAST</name>
    <dbReference type="NCBI Taxonomy" id="943122"/>
    <lineage>
        <taxon>Eukaryota</taxon>
        <taxon>Sar</taxon>
        <taxon>Alveolata</taxon>
        <taxon>Apicomplexa</taxon>
        <taxon>Conoidasida</taxon>
        <taxon>Coccidia</taxon>
        <taxon>Eucoccidiorida</taxon>
        <taxon>Eimeriorina</taxon>
        <taxon>Sarcocystidae</taxon>
        <taxon>Toxoplasma</taxon>
    </lineage>
</organism>
<dbReference type="EMBL" id="AHIV02001132">
    <property type="protein sequence ID" value="RQX71178.1"/>
    <property type="molecule type" value="Genomic_DNA"/>
</dbReference>
<feature type="region of interest" description="Disordered" evidence="1">
    <location>
        <begin position="2077"/>
        <end position="2100"/>
    </location>
</feature>
<feature type="region of interest" description="Disordered" evidence="1">
    <location>
        <begin position="1023"/>
        <end position="1048"/>
    </location>
</feature>
<evidence type="ECO:0000256" key="1">
    <source>
        <dbReference type="SAM" id="MobiDB-lite"/>
    </source>
</evidence>
<feature type="region of interest" description="Disordered" evidence="1">
    <location>
        <begin position="1716"/>
        <end position="1766"/>
    </location>
</feature>
<evidence type="ECO:0000313" key="2">
    <source>
        <dbReference type="EMBL" id="RQX71178.1"/>
    </source>
</evidence>
<dbReference type="GO" id="GO:0044611">
    <property type="term" value="C:nuclear pore inner ring"/>
    <property type="evidence" value="ECO:0007669"/>
    <property type="project" value="TreeGrafter"/>
</dbReference>
<gene>
    <name evidence="2" type="ORF">TGCAST_258970B</name>
</gene>
<feature type="compositionally biased region" description="Basic and acidic residues" evidence="1">
    <location>
        <begin position="1030"/>
        <end position="1048"/>
    </location>
</feature>
<accession>A0A3R8AP20</accession>
<feature type="region of interest" description="Disordered" evidence="1">
    <location>
        <begin position="1943"/>
        <end position="1967"/>
    </location>
</feature>
<feature type="region of interest" description="Disordered" evidence="1">
    <location>
        <begin position="879"/>
        <end position="902"/>
    </location>
</feature>
<dbReference type="GO" id="GO:0000972">
    <property type="term" value="P:transcription-dependent tethering of RNA polymerase II gene DNA at nuclear periphery"/>
    <property type="evidence" value="ECO:0007669"/>
    <property type="project" value="TreeGrafter"/>
</dbReference>
<feature type="compositionally biased region" description="Basic and acidic residues" evidence="1">
    <location>
        <begin position="2077"/>
        <end position="2086"/>
    </location>
</feature>
<dbReference type="InterPro" id="IPR004870">
    <property type="entry name" value="Nucleoporin_Nup155"/>
</dbReference>
<feature type="region of interest" description="Disordered" evidence="1">
    <location>
        <begin position="645"/>
        <end position="668"/>
    </location>
</feature>
<feature type="region of interest" description="Disordered" evidence="1">
    <location>
        <begin position="358"/>
        <end position="377"/>
    </location>
</feature>
<comment type="caution">
    <text evidence="2">The sequence shown here is derived from an EMBL/GenBank/DDBJ whole genome shotgun (WGS) entry which is preliminary data.</text>
</comment>
<feature type="non-terminal residue" evidence="2">
    <location>
        <position position="1"/>
    </location>
</feature>
<dbReference type="VEuPathDB" id="ToxoDB:TGCAST_258970B"/>
<dbReference type="GO" id="GO:0006405">
    <property type="term" value="P:RNA export from nucleus"/>
    <property type="evidence" value="ECO:0007669"/>
    <property type="project" value="TreeGrafter"/>
</dbReference>
<dbReference type="Proteomes" id="UP000284452">
    <property type="component" value="Unassembled WGS sequence"/>
</dbReference>
<reference evidence="2 3" key="1">
    <citation type="submission" date="2017-10" db="EMBL/GenBank/DDBJ databases">
        <authorList>
            <person name="Sibley D."/>
            <person name="Venepally P."/>
            <person name="Karamycheva S."/>
            <person name="Hadjithomas M."/>
            <person name="Khan A."/>
            <person name="Brunk B."/>
            <person name="Roos D."/>
            <person name="Caler E."/>
            <person name="Lorenzi H."/>
        </authorList>
    </citation>
    <scope>NUCLEOTIDE SEQUENCE [LARGE SCALE GENOMIC DNA]</scope>
    <source>
        <strain evidence="2 3">CAST</strain>
    </source>
</reference>
<feature type="compositionally biased region" description="Basic and acidic residues" evidence="1">
    <location>
        <begin position="203"/>
        <end position="219"/>
    </location>
</feature>
<feature type="region of interest" description="Disordered" evidence="1">
    <location>
        <begin position="199"/>
        <end position="224"/>
    </location>
</feature>
<dbReference type="PANTHER" id="PTHR10350">
    <property type="entry name" value="NUCLEAR PORE COMPLEX PROTEIN NUP155"/>
    <property type="match status" value="1"/>
</dbReference>
<dbReference type="GO" id="GO:0017056">
    <property type="term" value="F:structural constituent of nuclear pore"/>
    <property type="evidence" value="ECO:0007669"/>
    <property type="project" value="InterPro"/>
</dbReference>
<dbReference type="PANTHER" id="PTHR10350:SF6">
    <property type="entry name" value="NUCLEAR PORE COMPLEX PROTEIN NUP155"/>
    <property type="match status" value="1"/>
</dbReference>
<name>A0A3R8AP20_TOXGO</name>
<sequence length="2392" mass="258657">RLKRREMERQIGADFRNWTSPPVPVCGETQCPQCGSSSRFSFRSPLQAPLFGGGSKGLFGLFGAQQELRVLSAHPTAPHEAESIAVVLLDERGGRIYLQLENFRLVSRLMGETSQDSSQPPSYPQASSPPFLRVAWYRPAPAAAGFCGWPSHISRSGDGAVGSRPGPNGVAPGGLCGSRHRKLKLGYYAQGAAVLLFEPEEGEKEKSRRDGEREGRQRAASESQAQMVVPAFERLVAIVPDLEVSAREATPSTSSWCHAPHDQRCQQSSSTFSGSSRRIQPLKESFAAFPLCAFGSPAFGSSFAPGESLWVGELPCSFGDSAVQALSGAAAFTLPSPFDIAKRIHWRYLPYRDVLSSSSPATRRASSTSRGARGASGGAYGGYSGGTGLSPQPGASFASFSARPSGTSFLNGNLGALPAPPTNPLFSPVEKTIAVAPPPFSSFAVHGRQAYGAHAFLGFGRRQEGPELAVPLSALPALARDQALPSRRVLILTSRCVLSLTFCSLEEIYKKLATRLIRQVESRALFGPQVRPGPSGSEARRDPQGGSASPQGQGGGSFLPFFKRKSTHETGDETEKAMLAAVVAAADSRGREGEVRDTAREGWRRNSATAALPVEQRIQRVYAQLLARQTRQEAERSPQTIRGTYASGVWTPHDPRSGVRTPYGGSPGLGSEGARGWTRLVDGSSGGFFSGASFGGISRDGKLAADFPPASRAPGFLEELFLAYLRDVYTPEQVAAVCWQLLIDFPTLLAPSRSLSAPSSASNLHQALRALLVHASEARGDVSLAGLLTAHAGLLFHAAPALAAPSVTLPFSSRGDRAFLDLFLRSTVTLSTPLPPAASPLVLQSLRRGDGAQEEADGRRMRFLDAHAAEQFLTPLRRGYVGGAQTRGEEGGPRSRLSSATETGLRFADLRGDGCMREPGASLGAPGTQSHAAQAQSASRSAAALLSSAGAPFFEVEEQGGPAAPGLSPTEVAALLFLSWRVLVGEKETPGGAGASRSAWRSSDQEADVARLKELENELQQLRQRTACDGADRRRERSEGKGDLGRLENSRSPRCWLLGATNDPGKPASLQEQQLELQIKQLQLQIDQRNYHAQLSTNAAPAAADFFSVSPTAKGLLLFVSRLLRPLLFAPLFEAGHDASGILRSPASTSATPVAGKLKRRSRFSSFLFGDPSENDAVAPPAASLLAVASLAGVQASQLTPGAVPVPICMRGRFSLSAVSTLQKKLALLFMVVDAVYTAIFERHMMRRQEQIAASQVSPTPSFGSCAPFAPSPVTSALPPHWPPAAFSASAAADARDADSVAAGFLGGAKTQDTNLADSVAAASRAAIVWGSLPSHEQEELQQLFAVSRMLLFCNEALAAYRLLLREVESCAQLGRRRIIDPLQFDRVLCLNLSLLCSERSSREDFRQFVFSCVSVQSPALGQLCTGALFTPQELRAHSALMQLKSFIDEGREALEQNMFQQKVFLSRFLAQHGTEAEATCGASSLPSLPAPSPAVLSLQTQILQFVGSQLVPFLSFFPMQTLAELLVSVQMYRLLVSVVHAKAEELSTRHRLAGGASGRSLTRLPSPAEQEKEIEETCYSLVTSWLQRFLDLHLDARQRQRASQAVAVSSSPRGDGDAEALFWRMQAAALVSAVLSCDDENLQSSVFSWIAQAGQKTFPESLLTLNSPYLLPWLQRHFRHFALDVGAFYAAAGLSSRAAAEYLAQGLRPWREEDCPAVADSPLPPRPLDGARGPPIPQNGTDRERTNAENQGAPPTRDGDSEDGVAREQTAQLLAFDAERDAFCVEKTSLIWRRTAAYVSEQARAPSLQRRLFLLAQAKDALQQQAQELHAEKEVFPGLQRASGDTPVERRQFASPSLGNARAAWLSAQAVSDCMQNPFSSLLVGCVSIEQISESIQMVGCQQGLLRDCLRVFCFLALEFAAAAARVKSELACSRRGASLCGRSAETGEGCSSGEKTAAAEREKGEREQLLREAVEDFLRDFFAHREEIDRNPAAGCHERTPTSPQHQRNAEQWEIFDSLLDLMKALQTTVYSRSELLTLADVFWRANRFVQDESFSSIFPSITALQLLARASPLDGRRSRDGVTERTASGGARRDAGEYRADAEERVSELDAGEGKMAAACGCYLAFAAAASRALENEKILHSALDDLLSYPDVGLRRVQRRLMPEYLLLLHKFVQERELSLSPLLTRDRNDFSGEQSRFVEELLLHPSRRLGGDDACTECLLLPPALWPAWMILHRRVPPETLVDAYLHLVRTRSPGMTLHVSLTPQVQATIFAWLFDAWLMNEENSTSGQTFIKTFSFYLSEGKLPFFETPNDCLQAQLSREEQEGAADACRKLTRMVLTIGAALAAVAADVPQLKQLEMYRSACLALDTFQSKLSLYASALQQPIDS</sequence>
<feature type="compositionally biased region" description="Low complexity" evidence="1">
    <location>
        <begin position="358"/>
        <end position="373"/>
    </location>
</feature>